<proteinExistence type="predicted"/>
<organism evidence="1 2">
    <name type="scientific">Elysia crispata</name>
    <name type="common">lettuce slug</name>
    <dbReference type="NCBI Taxonomy" id="231223"/>
    <lineage>
        <taxon>Eukaryota</taxon>
        <taxon>Metazoa</taxon>
        <taxon>Spiralia</taxon>
        <taxon>Lophotrochozoa</taxon>
        <taxon>Mollusca</taxon>
        <taxon>Gastropoda</taxon>
        <taxon>Heterobranchia</taxon>
        <taxon>Euthyneura</taxon>
        <taxon>Panpulmonata</taxon>
        <taxon>Sacoglossa</taxon>
        <taxon>Placobranchoidea</taxon>
        <taxon>Plakobranchidae</taxon>
        <taxon>Elysia</taxon>
    </lineage>
</organism>
<protein>
    <submittedName>
        <fullName evidence="1">Uncharacterized protein</fullName>
    </submittedName>
</protein>
<evidence type="ECO:0000313" key="1">
    <source>
        <dbReference type="EMBL" id="KAK3778899.1"/>
    </source>
</evidence>
<sequence>MLGCLVRDLFSKAPLCSIGNEAERKAWLRLGVNRHCTKIITLQRAMTQPHEEALNPRLACHTVPTAAK</sequence>
<dbReference type="EMBL" id="JAWDGP010002895">
    <property type="protein sequence ID" value="KAK3778899.1"/>
    <property type="molecule type" value="Genomic_DNA"/>
</dbReference>
<gene>
    <name evidence="1" type="ORF">RRG08_013162</name>
</gene>
<evidence type="ECO:0000313" key="2">
    <source>
        <dbReference type="Proteomes" id="UP001283361"/>
    </source>
</evidence>
<comment type="caution">
    <text evidence="1">The sequence shown here is derived from an EMBL/GenBank/DDBJ whole genome shotgun (WGS) entry which is preliminary data.</text>
</comment>
<dbReference type="AlphaFoldDB" id="A0AAE1A038"/>
<keyword evidence="2" id="KW-1185">Reference proteome</keyword>
<name>A0AAE1A038_9GAST</name>
<reference evidence="1" key="1">
    <citation type="journal article" date="2023" name="G3 (Bethesda)">
        <title>A reference genome for the long-term kleptoplast-retaining sea slug Elysia crispata morphotype clarki.</title>
        <authorList>
            <person name="Eastman K.E."/>
            <person name="Pendleton A.L."/>
            <person name="Shaikh M.A."/>
            <person name="Suttiyut T."/>
            <person name="Ogas R."/>
            <person name="Tomko P."/>
            <person name="Gavelis G."/>
            <person name="Widhalm J.R."/>
            <person name="Wisecaver J.H."/>
        </authorList>
    </citation>
    <scope>NUCLEOTIDE SEQUENCE</scope>
    <source>
        <strain evidence="1">ECLA1</strain>
    </source>
</reference>
<dbReference type="Proteomes" id="UP001283361">
    <property type="component" value="Unassembled WGS sequence"/>
</dbReference>
<accession>A0AAE1A038</accession>